<name>A0A699H177_TANCI</name>
<reference evidence="2" key="1">
    <citation type="journal article" date="2019" name="Sci. Rep.">
        <title>Draft genome of Tanacetum cinerariifolium, the natural source of mosquito coil.</title>
        <authorList>
            <person name="Yamashiro T."/>
            <person name="Shiraishi A."/>
            <person name="Satake H."/>
            <person name="Nakayama K."/>
        </authorList>
    </citation>
    <scope>NUCLEOTIDE SEQUENCE</scope>
</reference>
<dbReference type="Pfam" id="PF15072">
    <property type="entry name" value="HROB"/>
    <property type="match status" value="1"/>
</dbReference>
<comment type="caution">
    <text evidence="2">The sequence shown here is derived from an EMBL/GenBank/DDBJ whole genome shotgun (WGS) entry which is preliminary data.</text>
</comment>
<sequence length="283" mass="31233">MTDVPVVDPNGLTGPLTLIPSIFPYVRETTTTQVKETVVIIFSPASTVLVEEKLVRTIPGPAGIVQAAKLLKQMDIVLGWDGDVMSTQEYMKKVVEDVDEDEDFKNGVWVSATEYVKANGGIVSGCLGDIKNFLKNGKLEQFVAIIKSCTPNALGDLTMTVKDLSRTIASAIHHKVINEGGYGKDITVESALILANVLVFSPKPSMHYLNITMKNMVKVFHKDSDPGNGSGIGLLECYSSKMVDEQSLNLALEEEARQARADYEWLEKCRKEEELDEEHERQL</sequence>
<organism evidence="2">
    <name type="scientific">Tanacetum cinerariifolium</name>
    <name type="common">Dalmatian daisy</name>
    <name type="synonym">Chrysanthemum cinerariifolium</name>
    <dbReference type="NCBI Taxonomy" id="118510"/>
    <lineage>
        <taxon>Eukaryota</taxon>
        <taxon>Viridiplantae</taxon>
        <taxon>Streptophyta</taxon>
        <taxon>Embryophyta</taxon>
        <taxon>Tracheophyta</taxon>
        <taxon>Spermatophyta</taxon>
        <taxon>Magnoliopsida</taxon>
        <taxon>eudicotyledons</taxon>
        <taxon>Gunneridae</taxon>
        <taxon>Pentapetalae</taxon>
        <taxon>asterids</taxon>
        <taxon>campanulids</taxon>
        <taxon>Asterales</taxon>
        <taxon>Asteraceae</taxon>
        <taxon>Asteroideae</taxon>
        <taxon>Anthemideae</taxon>
        <taxon>Anthemidinae</taxon>
        <taxon>Tanacetum</taxon>
    </lineage>
</organism>
<evidence type="ECO:0000259" key="1">
    <source>
        <dbReference type="Pfam" id="PF15072"/>
    </source>
</evidence>
<dbReference type="AlphaFoldDB" id="A0A699H177"/>
<feature type="domain" description="Homologous recombination OB-fold protein OB-fold" evidence="1">
    <location>
        <begin position="138"/>
        <end position="222"/>
    </location>
</feature>
<dbReference type="InterPro" id="IPR028045">
    <property type="entry name" value="HROB"/>
</dbReference>
<evidence type="ECO:0000313" key="2">
    <source>
        <dbReference type="EMBL" id="GEX04936.1"/>
    </source>
</evidence>
<dbReference type="PANTHER" id="PTHR14523:SF1">
    <property type="entry name" value="HOMOLOGOUS RECOMBINATION OB-FOLD PROTEIN"/>
    <property type="match status" value="1"/>
</dbReference>
<dbReference type="InterPro" id="IPR058570">
    <property type="entry name" value="HROB_OB"/>
</dbReference>
<dbReference type="GO" id="GO:0000725">
    <property type="term" value="P:recombinational repair"/>
    <property type="evidence" value="ECO:0007669"/>
    <property type="project" value="InterPro"/>
</dbReference>
<dbReference type="EMBL" id="BKCJ010086830">
    <property type="protein sequence ID" value="GEX04936.1"/>
    <property type="molecule type" value="Genomic_DNA"/>
</dbReference>
<proteinExistence type="predicted"/>
<accession>A0A699H177</accession>
<dbReference type="PANTHER" id="PTHR14523">
    <property type="entry name" value="UNCHARACTERIZED PROTEIN C17ORF53 HOMOLOG"/>
    <property type="match status" value="1"/>
</dbReference>
<protein>
    <recommendedName>
        <fullName evidence="1">Homologous recombination OB-fold protein OB-fold domain-containing protein</fullName>
    </recommendedName>
</protein>
<gene>
    <name evidence="2" type="ORF">Tci_276911</name>
</gene>